<name>A0A916K127_9BACL</name>
<protein>
    <submittedName>
        <fullName evidence="1">Uncharacterized protein</fullName>
    </submittedName>
</protein>
<gene>
    <name evidence="1" type="ORF">PAESOLCIP111_02633</name>
</gene>
<accession>A0A916K127</accession>
<dbReference type="RefSeq" id="WP_218092417.1">
    <property type="nucleotide sequence ID" value="NZ_CAJVAS010000010.1"/>
</dbReference>
<reference evidence="1" key="1">
    <citation type="submission" date="2021-06" db="EMBL/GenBank/DDBJ databases">
        <authorList>
            <person name="Criscuolo A."/>
        </authorList>
    </citation>
    <scope>NUCLEOTIDE SEQUENCE</scope>
    <source>
        <strain evidence="1">CIP111600</strain>
    </source>
</reference>
<evidence type="ECO:0000313" key="1">
    <source>
        <dbReference type="EMBL" id="CAG7624534.1"/>
    </source>
</evidence>
<dbReference type="AlphaFoldDB" id="A0A916K127"/>
<organism evidence="1 2">
    <name type="scientific">Paenibacillus solanacearum</name>
    <dbReference type="NCBI Taxonomy" id="2048548"/>
    <lineage>
        <taxon>Bacteria</taxon>
        <taxon>Bacillati</taxon>
        <taxon>Bacillota</taxon>
        <taxon>Bacilli</taxon>
        <taxon>Bacillales</taxon>
        <taxon>Paenibacillaceae</taxon>
        <taxon>Paenibacillus</taxon>
    </lineage>
</organism>
<evidence type="ECO:0000313" key="2">
    <source>
        <dbReference type="Proteomes" id="UP000693672"/>
    </source>
</evidence>
<sequence>MKKRQAEQAKDDYIMLEKDYILRLREGNSGVEGDVIMLDTRRPGQGTHLFDAPAHETPEALAAWARGALRAFREG</sequence>
<dbReference type="Proteomes" id="UP000693672">
    <property type="component" value="Unassembled WGS sequence"/>
</dbReference>
<keyword evidence="2" id="KW-1185">Reference proteome</keyword>
<comment type="caution">
    <text evidence="1">The sequence shown here is derived from an EMBL/GenBank/DDBJ whole genome shotgun (WGS) entry which is preliminary data.</text>
</comment>
<proteinExistence type="predicted"/>
<dbReference type="EMBL" id="CAJVAS010000010">
    <property type="protein sequence ID" value="CAG7624534.1"/>
    <property type="molecule type" value="Genomic_DNA"/>
</dbReference>